<reference evidence="4 5" key="1">
    <citation type="journal article" date="2010" name="Stand. Genomic Sci.">
        <title>Complete genome sequence of Haliangium ochraceum type strain (SMP-2).</title>
        <authorList>
            <consortium name="US DOE Joint Genome Institute (JGI-PGF)"/>
            <person name="Ivanova N."/>
            <person name="Daum C."/>
            <person name="Lang E."/>
            <person name="Abt B."/>
            <person name="Kopitz M."/>
            <person name="Saunders E."/>
            <person name="Lapidus A."/>
            <person name="Lucas S."/>
            <person name="Glavina Del Rio T."/>
            <person name="Nolan M."/>
            <person name="Tice H."/>
            <person name="Copeland A."/>
            <person name="Cheng J.F."/>
            <person name="Chen F."/>
            <person name="Bruce D."/>
            <person name="Goodwin L."/>
            <person name="Pitluck S."/>
            <person name="Mavromatis K."/>
            <person name="Pati A."/>
            <person name="Mikhailova N."/>
            <person name="Chen A."/>
            <person name="Palaniappan K."/>
            <person name="Land M."/>
            <person name="Hauser L."/>
            <person name="Chang Y.J."/>
            <person name="Jeffries C.D."/>
            <person name="Detter J.C."/>
            <person name="Brettin T."/>
            <person name="Rohde M."/>
            <person name="Goker M."/>
            <person name="Bristow J."/>
            <person name="Markowitz V."/>
            <person name="Eisen J.A."/>
            <person name="Hugenholtz P."/>
            <person name="Kyrpides N.C."/>
            <person name="Klenk H.P."/>
        </authorList>
    </citation>
    <scope>NUCLEOTIDE SEQUENCE [LARGE SCALE GENOMIC DNA]</scope>
    <source>
        <strain evidence="5">DSM 14365 / CIP 107738 / JCM 11303 / AJ 13395 / SMP-2</strain>
    </source>
</reference>
<gene>
    <name evidence="4" type="ordered locus">Hoch_1277</name>
</gene>
<accession>D0LTE0</accession>
<dbReference type="EMBL" id="CP001804">
    <property type="protein sequence ID" value="ACY13835.1"/>
    <property type="molecule type" value="Genomic_DNA"/>
</dbReference>
<sequence>MLVLGIHSMTHDIGVALLQDGRILGVIEEERLSGRKHHPGIEVDGSTPTAAIAALLAQHGRTLADIEVFAHAGQAGAPWMKMDLIHRLYREFAESLDPGLQRSRFFGHHECHAAAAFYASGFSSSAVLTIDGAGCDHLSTTMWRADEGGMELVDEYPSSQSIGFFYTNAAETVGLGSYGIGEGKLMALAALGRPLPALDGLIRQQHGRYRIDPRTTARFAEYALDAPELPVSADFAASVQAQVVAAVAALAQQALARAGSSRLCIAGGVALNCRMNGELLHTPGLDEFYVPPMPGDSGLCVGAAYLGARAAGDALEPVSTPFLGLPVGQDELERAMANADAKRVDDPHACAVELLASGRVVAWMQGRAELGPRALGHRSILGDPRRREHVDRLNRIKGREAWRPVAPAIAEHAIERYCSTPAVNRSMGIAVPMSEAAHAEIPAGLHVDGSARVQKVTPADEHMHRLVSLFEHHVGVPCVLNTSLNGPGQPLIHRAADALELFRTTEIDALVVGNYLLAKAS</sequence>
<dbReference type="InterPro" id="IPR031730">
    <property type="entry name" value="Carbam_trans_C"/>
</dbReference>
<keyword evidence="4" id="KW-0808">Transferase</keyword>
<dbReference type="CDD" id="cd24098">
    <property type="entry name" value="ASKHA_NBD_TobZ_N"/>
    <property type="match status" value="1"/>
</dbReference>
<dbReference type="Proteomes" id="UP000001880">
    <property type="component" value="Chromosome"/>
</dbReference>
<dbReference type="SUPFAM" id="SSF53067">
    <property type="entry name" value="Actin-like ATPase domain"/>
    <property type="match status" value="1"/>
</dbReference>
<dbReference type="KEGG" id="hoh:Hoch_1277"/>
<dbReference type="Pfam" id="PF02543">
    <property type="entry name" value="Carbam_trans_N"/>
    <property type="match status" value="1"/>
</dbReference>
<comment type="similarity">
    <text evidence="1">Belongs to the NodU/CmcH family.</text>
</comment>
<dbReference type="InterPro" id="IPR043129">
    <property type="entry name" value="ATPase_NBD"/>
</dbReference>
<name>D0LTE0_HALO1</name>
<dbReference type="Pfam" id="PF16861">
    <property type="entry name" value="Carbam_trans_C"/>
    <property type="match status" value="1"/>
</dbReference>
<evidence type="ECO:0000259" key="3">
    <source>
        <dbReference type="Pfam" id="PF16861"/>
    </source>
</evidence>
<dbReference type="HOGENOM" id="CLU_014411_2_0_7"/>
<evidence type="ECO:0000259" key="2">
    <source>
        <dbReference type="Pfam" id="PF02543"/>
    </source>
</evidence>
<feature type="domain" description="Carbamoyltransferase" evidence="2">
    <location>
        <begin position="105"/>
        <end position="304"/>
    </location>
</feature>
<dbReference type="eggNOG" id="COG2192">
    <property type="taxonomic scope" value="Bacteria"/>
</dbReference>
<protein>
    <submittedName>
        <fullName evidence="4">Carbamoyltransferase</fullName>
    </submittedName>
</protein>
<dbReference type="RefSeq" id="WP_012826444.1">
    <property type="nucleotide sequence ID" value="NC_013440.1"/>
</dbReference>
<feature type="domain" description="Carbamoyltransferase C-terminal" evidence="3">
    <location>
        <begin position="353"/>
        <end position="519"/>
    </location>
</feature>
<proteinExistence type="inferred from homology"/>
<dbReference type="PANTHER" id="PTHR34847:SF1">
    <property type="entry name" value="NODULATION PROTEIN U"/>
    <property type="match status" value="1"/>
</dbReference>
<dbReference type="Gene3D" id="3.30.420.40">
    <property type="match status" value="2"/>
</dbReference>
<dbReference type="PANTHER" id="PTHR34847">
    <property type="entry name" value="NODULATION PROTEIN U"/>
    <property type="match status" value="1"/>
</dbReference>
<organism evidence="4 5">
    <name type="scientific">Haliangium ochraceum (strain DSM 14365 / JCM 11303 / SMP-2)</name>
    <dbReference type="NCBI Taxonomy" id="502025"/>
    <lineage>
        <taxon>Bacteria</taxon>
        <taxon>Pseudomonadati</taxon>
        <taxon>Myxococcota</taxon>
        <taxon>Polyangia</taxon>
        <taxon>Haliangiales</taxon>
        <taxon>Kofleriaceae</taxon>
        <taxon>Haliangium</taxon>
    </lineage>
</organism>
<evidence type="ECO:0000256" key="1">
    <source>
        <dbReference type="ARBA" id="ARBA00006129"/>
    </source>
</evidence>
<evidence type="ECO:0000313" key="5">
    <source>
        <dbReference type="Proteomes" id="UP000001880"/>
    </source>
</evidence>
<keyword evidence="5" id="KW-1185">Reference proteome</keyword>
<dbReference type="InterPro" id="IPR003696">
    <property type="entry name" value="Carbtransf_dom"/>
</dbReference>
<dbReference type="Gene3D" id="3.90.870.20">
    <property type="entry name" value="Carbamoyltransferase, C-terminal domain"/>
    <property type="match status" value="1"/>
</dbReference>
<dbReference type="GO" id="GO:0016740">
    <property type="term" value="F:transferase activity"/>
    <property type="evidence" value="ECO:0007669"/>
    <property type="project" value="UniProtKB-KW"/>
</dbReference>
<dbReference type="STRING" id="502025.Hoch_1277"/>
<dbReference type="InterPro" id="IPR051338">
    <property type="entry name" value="NodU/CmcH_Carbamoyltrnsfr"/>
</dbReference>
<dbReference type="InterPro" id="IPR038152">
    <property type="entry name" value="Carbam_trans_C_sf"/>
</dbReference>
<evidence type="ECO:0000313" key="4">
    <source>
        <dbReference type="EMBL" id="ACY13835.1"/>
    </source>
</evidence>
<dbReference type="AlphaFoldDB" id="D0LTE0"/>